<keyword evidence="2" id="KW-1003">Cell membrane</keyword>
<evidence type="ECO:0000256" key="4">
    <source>
        <dbReference type="ARBA" id="ARBA00022989"/>
    </source>
</evidence>
<evidence type="ECO:0000256" key="6">
    <source>
        <dbReference type="SAM" id="Phobius"/>
    </source>
</evidence>
<evidence type="ECO:0000256" key="5">
    <source>
        <dbReference type="ARBA" id="ARBA00023136"/>
    </source>
</evidence>
<dbReference type="Proteomes" id="UP001199528">
    <property type="component" value="Chromosome"/>
</dbReference>
<dbReference type="PANTHER" id="PTHR40077">
    <property type="entry name" value="MEMBRANE PROTEIN-RELATED"/>
    <property type="match status" value="1"/>
</dbReference>
<evidence type="ECO:0000313" key="8">
    <source>
        <dbReference type="EMBL" id="WDZ52906.1"/>
    </source>
</evidence>
<reference evidence="8" key="2">
    <citation type="submission" date="2023-02" db="EMBL/GenBank/DDBJ databases">
        <authorList>
            <person name="Huang Y."/>
            <person name="Zhang Y."/>
            <person name="Zhang T."/>
            <person name="Wang J."/>
        </authorList>
    </citation>
    <scope>NUCLEOTIDE SEQUENCE</scope>
    <source>
        <strain evidence="8">KJ-1</strain>
    </source>
</reference>
<comment type="subcellular location">
    <subcellularLocation>
        <location evidence="1">Cell membrane</location>
        <topology evidence="1">Multi-pass membrane protein</topology>
    </subcellularLocation>
</comment>
<dbReference type="InterPro" id="IPR023845">
    <property type="entry name" value="DUF3817_TM"/>
</dbReference>
<feature type="transmembrane region" description="Helical" evidence="6">
    <location>
        <begin position="12"/>
        <end position="36"/>
    </location>
</feature>
<evidence type="ECO:0000256" key="3">
    <source>
        <dbReference type="ARBA" id="ARBA00022692"/>
    </source>
</evidence>
<dbReference type="NCBIfam" id="TIGR03954">
    <property type="entry name" value="integ_memb_HG"/>
    <property type="match status" value="1"/>
</dbReference>
<dbReference type="AlphaFoldDB" id="A0AAJ6NM58"/>
<dbReference type="Pfam" id="PF12823">
    <property type="entry name" value="DUF3817"/>
    <property type="match status" value="1"/>
</dbReference>
<evidence type="ECO:0000259" key="7">
    <source>
        <dbReference type="Pfam" id="PF12823"/>
    </source>
</evidence>
<protein>
    <submittedName>
        <fullName evidence="8">DUF3817 domain-containing protein</fullName>
    </submittedName>
</protein>
<feature type="domain" description="DUF3817" evidence="7">
    <location>
        <begin position="8"/>
        <end position="92"/>
    </location>
</feature>
<evidence type="ECO:0000313" key="9">
    <source>
        <dbReference type="Proteomes" id="UP001199528"/>
    </source>
</evidence>
<sequence>MSATTQKLQRLRLASILEAVTLLLLFAIAIPVKYAFDLPVATKIMGPIHGVAFLFYLWSLISTAAIWSKAELLRLFILAFIPFGGFFNEKYIAQRQAKLK</sequence>
<dbReference type="EMBL" id="CP085083">
    <property type="protein sequence ID" value="WDZ52906.1"/>
    <property type="molecule type" value="Genomic_DNA"/>
</dbReference>
<dbReference type="GO" id="GO:0005886">
    <property type="term" value="C:plasma membrane"/>
    <property type="evidence" value="ECO:0007669"/>
    <property type="project" value="UniProtKB-SubCell"/>
</dbReference>
<dbReference type="PANTHER" id="PTHR40077:SF2">
    <property type="entry name" value="MEMBRANE PROTEIN"/>
    <property type="match status" value="1"/>
</dbReference>
<feature type="transmembrane region" description="Helical" evidence="6">
    <location>
        <begin position="48"/>
        <end position="67"/>
    </location>
</feature>
<keyword evidence="5 6" id="KW-0472">Membrane</keyword>
<proteinExistence type="predicted"/>
<reference evidence="8" key="1">
    <citation type="journal article" date="2022" name="Front Environ Sci">
        <title>Complete genome sequence analysis of a novel alkane-degrading bacterial strain, Acinetobacter vivianii KJ-1, and its diesel degradation ability.</title>
        <authorList>
            <person name="Zhang Y."/>
            <person name="Song F."/>
            <person name="Wang J."/>
            <person name="Zhao Q."/>
            <person name="Zheng L."/>
            <person name="Wang Z."/>
            <person name="Zhang X."/>
            <person name="Gao Y."/>
            <person name="Chen G."/>
            <person name="Huang Y."/>
        </authorList>
    </citation>
    <scope>NUCLEOTIDE SEQUENCE</scope>
    <source>
        <strain evidence="8">KJ-1</strain>
    </source>
</reference>
<dbReference type="RefSeq" id="WP_272656127.1">
    <property type="nucleotide sequence ID" value="NZ_CP085083.1"/>
</dbReference>
<keyword evidence="3 6" id="KW-0812">Transmembrane</keyword>
<gene>
    <name evidence="8" type="ORF">LF296_09070</name>
</gene>
<keyword evidence="4 6" id="KW-1133">Transmembrane helix</keyword>
<name>A0AAJ6NM58_9GAMM</name>
<evidence type="ECO:0000256" key="1">
    <source>
        <dbReference type="ARBA" id="ARBA00004651"/>
    </source>
</evidence>
<evidence type="ECO:0000256" key="2">
    <source>
        <dbReference type="ARBA" id="ARBA00022475"/>
    </source>
</evidence>
<organism evidence="8 9">
    <name type="scientific">Acinetobacter vivianii</name>
    <dbReference type="NCBI Taxonomy" id="1776742"/>
    <lineage>
        <taxon>Bacteria</taxon>
        <taxon>Pseudomonadati</taxon>
        <taxon>Pseudomonadota</taxon>
        <taxon>Gammaproteobacteria</taxon>
        <taxon>Moraxellales</taxon>
        <taxon>Moraxellaceae</taxon>
        <taxon>Acinetobacter</taxon>
    </lineage>
</organism>
<dbReference type="KEGG" id="aviv:LF296_09070"/>
<accession>A0AAJ6NM58</accession>